<dbReference type="AlphaFoldDB" id="A0A8T9MVJ7"/>
<sequence>MDKNLLDLLDRACRWAVQDPDAETRAELAALIGHAEGGDAQARHTLAARFDGRLQFGTAGLRGRLQAGRRA</sequence>
<proteinExistence type="predicted"/>
<name>A0A8T9MVJ7_9NEIS</name>
<protein>
    <submittedName>
        <fullName evidence="1">Uncharacterized protein</fullName>
    </submittedName>
</protein>
<keyword evidence="2" id="KW-1185">Reference proteome</keyword>
<accession>A0A8T9MVJ7</accession>
<reference evidence="1" key="2">
    <citation type="journal article" date="2022" name="Res Sq">
        <title>Evolution of multicellular longitudinally dividing oral cavity symbionts (Neisseriaceae).</title>
        <authorList>
            <person name="Nyongesa S."/>
            <person name="Weber P."/>
            <person name="Bernet E."/>
            <person name="Pullido F."/>
            <person name="Nieckarz M."/>
            <person name="Delaby M."/>
            <person name="Nieves C."/>
            <person name="Viehboeck T."/>
            <person name="Krause N."/>
            <person name="Rivera-Millot A."/>
            <person name="Nakamura A."/>
            <person name="Vischer N."/>
            <person name="VanNieuwenhze M."/>
            <person name="Brun Y."/>
            <person name="Cava F."/>
            <person name="Bulgheresi S."/>
            <person name="Veyrier F."/>
        </authorList>
    </citation>
    <scope>NUCLEOTIDE SEQUENCE</scope>
    <source>
        <strain evidence="1">17694</strain>
    </source>
</reference>
<dbReference type="EMBL" id="CP091521">
    <property type="protein sequence ID" value="UOP05201.1"/>
    <property type="molecule type" value="Genomic_DNA"/>
</dbReference>
<evidence type="ECO:0000313" key="1">
    <source>
        <dbReference type="EMBL" id="UOP05201.1"/>
    </source>
</evidence>
<evidence type="ECO:0000313" key="2">
    <source>
        <dbReference type="Proteomes" id="UP000831534"/>
    </source>
</evidence>
<gene>
    <name evidence="1" type="ORF">LVJ77_02890</name>
</gene>
<organism evidence="1 2">
    <name type="scientific">Conchiformibius kuhniae</name>
    <dbReference type="NCBI Taxonomy" id="211502"/>
    <lineage>
        <taxon>Bacteria</taxon>
        <taxon>Pseudomonadati</taxon>
        <taxon>Pseudomonadota</taxon>
        <taxon>Betaproteobacteria</taxon>
        <taxon>Neisseriales</taxon>
        <taxon>Neisseriaceae</taxon>
        <taxon>Conchiformibius</taxon>
    </lineage>
</organism>
<dbReference type="Proteomes" id="UP000831534">
    <property type="component" value="Chromosome"/>
</dbReference>
<reference evidence="1" key="1">
    <citation type="submission" date="2021-12" db="EMBL/GenBank/DDBJ databases">
        <authorList>
            <person name="Veyrier F.J."/>
        </authorList>
    </citation>
    <scope>NUCLEOTIDE SEQUENCE</scope>
    <source>
        <strain evidence="1">17694</strain>
    </source>
</reference>